<feature type="compositionally biased region" description="Pro residues" evidence="1">
    <location>
        <begin position="72"/>
        <end position="84"/>
    </location>
</feature>
<evidence type="ECO:0000256" key="1">
    <source>
        <dbReference type="SAM" id="MobiDB-lite"/>
    </source>
</evidence>
<organism evidence="2 3">
    <name type="scientific">Caenorhabditis auriculariae</name>
    <dbReference type="NCBI Taxonomy" id="2777116"/>
    <lineage>
        <taxon>Eukaryota</taxon>
        <taxon>Metazoa</taxon>
        <taxon>Ecdysozoa</taxon>
        <taxon>Nematoda</taxon>
        <taxon>Chromadorea</taxon>
        <taxon>Rhabditida</taxon>
        <taxon>Rhabditina</taxon>
        <taxon>Rhabditomorpha</taxon>
        <taxon>Rhabditoidea</taxon>
        <taxon>Rhabditidae</taxon>
        <taxon>Peloderinae</taxon>
        <taxon>Caenorhabditis</taxon>
    </lineage>
</organism>
<name>A0A8S1HLJ8_9PELO</name>
<protein>
    <submittedName>
        <fullName evidence="2">Uncharacterized protein</fullName>
    </submittedName>
</protein>
<keyword evidence="3" id="KW-1185">Reference proteome</keyword>
<dbReference type="Proteomes" id="UP000835052">
    <property type="component" value="Unassembled WGS sequence"/>
</dbReference>
<gene>
    <name evidence="2" type="ORF">CAUJ_LOCUS11796</name>
</gene>
<accession>A0A8S1HLJ8</accession>
<dbReference type="EMBL" id="CAJGYM010000062">
    <property type="protein sequence ID" value="CAD6195878.1"/>
    <property type="molecule type" value="Genomic_DNA"/>
</dbReference>
<evidence type="ECO:0000313" key="2">
    <source>
        <dbReference type="EMBL" id="CAD6195878.1"/>
    </source>
</evidence>
<feature type="region of interest" description="Disordered" evidence="1">
    <location>
        <begin position="54"/>
        <end position="124"/>
    </location>
</feature>
<reference evidence="2" key="1">
    <citation type="submission" date="2020-10" db="EMBL/GenBank/DDBJ databases">
        <authorList>
            <person name="Kikuchi T."/>
        </authorList>
    </citation>
    <scope>NUCLEOTIDE SEQUENCE</scope>
    <source>
        <strain evidence="2">NKZ352</strain>
    </source>
</reference>
<dbReference type="AlphaFoldDB" id="A0A8S1HLJ8"/>
<proteinExistence type="predicted"/>
<feature type="compositionally biased region" description="Basic residues" evidence="1">
    <location>
        <begin position="105"/>
        <end position="114"/>
    </location>
</feature>
<comment type="caution">
    <text evidence="2">The sequence shown here is derived from an EMBL/GenBank/DDBJ whole genome shotgun (WGS) entry which is preliminary data.</text>
</comment>
<feature type="region of interest" description="Disordered" evidence="1">
    <location>
        <begin position="30"/>
        <end position="49"/>
    </location>
</feature>
<sequence length="124" mass="13538">MTSCDCWLQLCFFFCSFAQFFFILATCSSGKRDTDKSLPSKSSTTGVVLLPPRAKSLTPSLSPAKSPFARSPMPPNVPMAPPPSDSRDDTLKNVESLSFDDGNGHKHHMKGMKVRVKETVSPAK</sequence>
<evidence type="ECO:0000313" key="3">
    <source>
        <dbReference type="Proteomes" id="UP000835052"/>
    </source>
</evidence>